<reference evidence="2 3" key="1">
    <citation type="submission" date="2016-10" db="EMBL/GenBank/DDBJ databases">
        <authorList>
            <person name="de Groot N.N."/>
        </authorList>
    </citation>
    <scope>NUCLEOTIDE SEQUENCE [LARGE SCALE GENOMIC DNA]</scope>
    <source>
        <strain evidence="2 3">DSM 44468</strain>
    </source>
</reference>
<dbReference type="RefSeq" id="WP_143249770.1">
    <property type="nucleotide sequence ID" value="NZ_CBDQZW010000017.1"/>
</dbReference>
<protein>
    <submittedName>
        <fullName evidence="2">PRC-barrel domain-containing protein</fullName>
    </submittedName>
</protein>
<feature type="domain" description="PRC-barrel" evidence="1">
    <location>
        <begin position="3"/>
        <end position="33"/>
    </location>
</feature>
<dbReference type="Pfam" id="PF05239">
    <property type="entry name" value="PRC"/>
    <property type="match status" value="1"/>
</dbReference>
<sequence length="110" mass="12348">MKGAELIGRRVLDRDGTSVGHVHDLVFTQRGQDAPRFELVGLECGKAGLGDRLGYLRGSMAGPWPLPALFRWLGRHSLFVEWAQVRALHEDRVELAVSREQLCPFREVSP</sequence>
<dbReference type="EMBL" id="FORP01000001">
    <property type="protein sequence ID" value="SFI61055.1"/>
    <property type="molecule type" value="Genomic_DNA"/>
</dbReference>
<accession>A0A1I3JMC7</accession>
<organism evidence="2 3">
    <name type="scientific">Amycolatopsis sacchari</name>
    <dbReference type="NCBI Taxonomy" id="115433"/>
    <lineage>
        <taxon>Bacteria</taxon>
        <taxon>Bacillati</taxon>
        <taxon>Actinomycetota</taxon>
        <taxon>Actinomycetes</taxon>
        <taxon>Pseudonocardiales</taxon>
        <taxon>Pseudonocardiaceae</taxon>
        <taxon>Amycolatopsis</taxon>
    </lineage>
</organism>
<evidence type="ECO:0000259" key="1">
    <source>
        <dbReference type="Pfam" id="PF05239"/>
    </source>
</evidence>
<dbReference type="AlphaFoldDB" id="A0A1I3JMC7"/>
<dbReference type="InterPro" id="IPR011033">
    <property type="entry name" value="PRC_barrel-like_sf"/>
</dbReference>
<dbReference type="Proteomes" id="UP000199025">
    <property type="component" value="Unassembled WGS sequence"/>
</dbReference>
<keyword evidence="3" id="KW-1185">Reference proteome</keyword>
<dbReference type="STRING" id="115433.SAMN05421835_101184"/>
<dbReference type="SUPFAM" id="SSF50346">
    <property type="entry name" value="PRC-barrel domain"/>
    <property type="match status" value="1"/>
</dbReference>
<name>A0A1I3JMC7_9PSEU</name>
<evidence type="ECO:0000313" key="3">
    <source>
        <dbReference type="Proteomes" id="UP000199025"/>
    </source>
</evidence>
<gene>
    <name evidence="2" type="ORF">SAMN05421835_101184</name>
</gene>
<dbReference type="InterPro" id="IPR027275">
    <property type="entry name" value="PRC-brl_dom"/>
</dbReference>
<dbReference type="OrthoDB" id="3430164at2"/>
<dbReference type="Gene3D" id="2.30.30.240">
    <property type="entry name" value="PRC-barrel domain"/>
    <property type="match status" value="1"/>
</dbReference>
<proteinExistence type="predicted"/>
<evidence type="ECO:0000313" key="2">
    <source>
        <dbReference type="EMBL" id="SFI61055.1"/>
    </source>
</evidence>